<feature type="domain" description="SLH" evidence="3">
    <location>
        <begin position="89"/>
        <end position="149"/>
    </location>
</feature>
<name>A0A2L2XFU7_9FIRM</name>
<gene>
    <name evidence="4" type="ORF">DCCM_3702</name>
</gene>
<feature type="domain" description="SLH" evidence="3">
    <location>
        <begin position="24"/>
        <end position="87"/>
    </location>
</feature>
<sequence>MKLKKFLLLTAFLCLCLLSRNTAEAVSFSDVPQQHWAAGTIKTMVEKELLSGYPDGTFRPEKQVSRAEFAAILIKAAGINTQAADKSSFADVAEGSWYLPTVETAKKFFNTDTSPGGLKFRPEEPVLREEAAAALSRAKGLSRLDDEQAMAGLFSDYNQISPKYRPDILPAVKSKLILGYQDGSFKPRLPLTRAEAASLIYRAFLYSPSLESWISNGVIKPLAETEKDYQPLTKEMNSNFGSIAVNHSPVKVEFFAGKLDVDGGSDRMIYIFARIDPLKYFTFSEADFGTKPEAVKEFTNNVALWASKSHPGEKVLVVLGYSNLIYYNPESIFDNKYVAYVPDQEGWHINRLYTGAVARNNSVLESWREVD</sequence>
<dbReference type="Proteomes" id="UP000239549">
    <property type="component" value="Unassembled WGS sequence"/>
</dbReference>
<dbReference type="Pfam" id="PF00395">
    <property type="entry name" value="SLH"/>
    <property type="match status" value="2"/>
</dbReference>
<feature type="chain" id="PRO_5014888824" description="SLH domain-containing protein" evidence="2">
    <location>
        <begin position="26"/>
        <end position="371"/>
    </location>
</feature>
<comment type="caution">
    <text evidence="4">The sequence shown here is derived from an EMBL/GenBank/DDBJ whole genome shotgun (WGS) entry which is preliminary data.</text>
</comment>
<protein>
    <recommendedName>
        <fullName evidence="3">SLH domain-containing protein</fullName>
    </recommendedName>
</protein>
<feature type="signal peptide" evidence="2">
    <location>
        <begin position="1"/>
        <end position="25"/>
    </location>
</feature>
<dbReference type="PROSITE" id="PS51272">
    <property type="entry name" value="SLH"/>
    <property type="match status" value="3"/>
</dbReference>
<accession>A0A2L2XFU7</accession>
<dbReference type="PANTHER" id="PTHR43308">
    <property type="entry name" value="OUTER MEMBRANE PROTEIN ALPHA-RELATED"/>
    <property type="match status" value="1"/>
</dbReference>
<evidence type="ECO:0000313" key="5">
    <source>
        <dbReference type="Proteomes" id="UP000239549"/>
    </source>
</evidence>
<keyword evidence="1" id="KW-0677">Repeat</keyword>
<proteinExistence type="predicted"/>
<dbReference type="PANTHER" id="PTHR43308:SF5">
    <property type="entry name" value="S-LAYER PROTEIN _ PEPTIDOGLYCAN ENDO-BETA-N-ACETYLGLUCOSAMINIDASE"/>
    <property type="match status" value="1"/>
</dbReference>
<dbReference type="InterPro" id="IPR051465">
    <property type="entry name" value="Cell_Envelope_Struct_Comp"/>
</dbReference>
<evidence type="ECO:0000256" key="1">
    <source>
        <dbReference type="ARBA" id="ARBA00022737"/>
    </source>
</evidence>
<dbReference type="EMBL" id="BFAV01000141">
    <property type="protein sequence ID" value="GBF34583.1"/>
    <property type="molecule type" value="Genomic_DNA"/>
</dbReference>
<evidence type="ECO:0000256" key="2">
    <source>
        <dbReference type="SAM" id="SignalP"/>
    </source>
</evidence>
<dbReference type="AlphaFoldDB" id="A0A2L2XFU7"/>
<organism evidence="4 5">
    <name type="scientific">Desulfocucumis palustris</name>
    <dbReference type="NCBI Taxonomy" id="1898651"/>
    <lineage>
        <taxon>Bacteria</taxon>
        <taxon>Bacillati</taxon>
        <taxon>Bacillota</taxon>
        <taxon>Clostridia</taxon>
        <taxon>Eubacteriales</taxon>
        <taxon>Desulfocucumaceae</taxon>
        <taxon>Desulfocucumis</taxon>
    </lineage>
</organism>
<keyword evidence="5" id="KW-1185">Reference proteome</keyword>
<evidence type="ECO:0000313" key="4">
    <source>
        <dbReference type="EMBL" id="GBF34583.1"/>
    </source>
</evidence>
<evidence type="ECO:0000259" key="3">
    <source>
        <dbReference type="PROSITE" id="PS51272"/>
    </source>
</evidence>
<dbReference type="OrthoDB" id="2112962at2"/>
<dbReference type="InterPro" id="IPR001119">
    <property type="entry name" value="SLH_dom"/>
</dbReference>
<feature type="domain" description="SLH" evidence="3">
    <location>
        <begin position="151"/>
        <end position="214"/>
    </location>
</feature>
<keyword evidence="2" id="KW-0732">Signal</keyword>
<dbReference type="RefSeq" id="WP_104372803.1">
    <property type="nucleotide sequence ID" value="NZ_BFAV01000141.1"/>
</dbReference>
<reference evidence="5" key="1">
    <citation type="submission" date="2018-02" db="EMBL/GenBank/DDBJ databases">
        <title>Genome sequence of Desulfocucumis palustris strain NAW-5.</title>
        <authorList>
            <person name="Watanabe M."/>
            <person name="Kojima H."/>
            <person name="Fukui M."/>
        </authorList>
    </citation>
    <scope>NUCLEOTIDE SEQUENCE [LARGE SCALE GENOMIC DNA]</scope>
    <source>
        <strain evidence="5">NAW-5</strain>
    </source>
</reference>